<organism evidence="2 3">
    <name type="scientific">Wenyingzhuangia fucanilytica</name>
    <dbReference type="NCBI Taxonomy" id="1790137"/>
    <lineage>
        <taxon>Bacteria</taxon>
        <taxon>Pseudomonadati</taxon>
        <taxon>Bacteroidota</taxon>
        <taxon>Flavobacteriia</taxon>
        <taxon>Flavobacteriales</taxon>
        <taxon>Flavobacteriaceae</taxon>
        <taxon>Wenyingzhuangia</taxon>
    </lineage>
</organism>
<reference evidence="2 3" key="1">
    <citation type="submission" date="2016-02" db="EMBL/GenBank/DDBJ databases">
        <authorList>
            <person name="Wen L."/>
            <person name="He K."/>
            <person name="Yang H."/>
        </authorList>
    </citation>
    <scope>NUCLEOTIDE SEQUENCE [LARGE SCALE GENOMIC DNA]</scope>
    <source>
        <strain evidence="2 3">CZ1127</strain>
    </source>
</reference>
<feature type="domain" description="FAS1" evidence="1">
    <location>
        <begin position="24"/>
        <end position="150"/>
    </location>
</feature>
<keyword evidence="3" id="KW-1185">Reference proteome</keyword>
<accession>A0A1B1Y3T8</accession>
<dbReference type="InterPro" id="IPR036378">
    <property type="entry name" value="FAS1_dom_sf"/>
</dbReference>
<dbReference type="EMBL" id="CP014224">
    <property type="protein sequence ID" value="ANW95408.1"/>
    <property type="molecule type" value="Genomic_DNA"/>
</dbReference>
<dbReference type="SMART" id="SM00554">
    <property type="entry name" value="FAS1"/>
    <property type="match status" value="1"/>
</dbReference>
<dbReference type="STRING" id="1790137.AXE80_03545"/>
<dbReference type="Pfam" id="PF02469">
    <property type="entry name" value="Fasciclin"/>
    <property type="match status" value="1"/>
</dbReference>
<evidence type="ECO:0000259" key="1">
    <source>
        <dbReference type="PROSITE" id="PS50213"/>
    </source>
</evidence>
<name>A0A1B1Y3T8_9FLAO</name>
<protein>
    <recommendedName>
        <fullName evidence="1">FAS1 domain-containing protein</fullName>
    </recommendedName>
</protein>
<dbReference type="InterPro" id="IPR050904">
    <property type="entry name" value="Adhesion/Biosynth-related"/>
</dbReference>
<sequence>MVVIAVSSCNSWDDHYEQLDTRLESDIITVLSEDSNYSTFLSLLQQTDYKDFLKTSQAYTVWAPNNAALAQVSDDILNDPDMLKQLVENHISRNSYNSSNLDTPLFVKMFNNKYIEFTNAGGSTSFGGVELIEKDVLTANGILHKIGTTLTVRPNIWAYLNENSDDFLSLMEYFNQFNETVFDEPNSVRVGRNSLGQIVYDSVFKTSNKRFDSIGDLSSEEERFTFIGLTDAVYTDVFNSLKGYFQYPVEDSIKSVTDKVIFNNLNFPVIDSDELDGTELLTTTDNLVTINKASIAEEHELSNGNLFVMNQYDLAPKNVAYKPVRYEIENIERREIGSLVDLTISSRFNSLASGGFTNVVDLLNSPDGNDGNNYFEVAFENVLSASYTINLKFTPVGAPQQTKLKFEFSYVDENKNTVVDEIDAITVSHLEDGIISIGGTYDIPVYINEENDNEYSVKLKVIVDVSDAETILYSRRFGIDYAELVPVD</sequence>
<evidence type="ECO:0000313" key="3">
    <source>
        <dbReference type="Proteomes" id="UP000092967"/>
    </source>
</evidence>
<dbReference type="InterPro" id="IPR000782">
    <property type="entry name" value="FAS1_domain"/>
</dbReference>
<dbReference type="SUPFAM" id="SSF82153">
    <property type="entry name" value="FAS1 domain"/>
    <property type="match status" value="1"/>
</dbReference>
<dbReference type="KEGG" id="wfu:AXE80_03545"/>
<gene>
    <name evidence="2" type="ORF">AXE80_03545</name>
</gene>
<dbReference type="Proteomes" id="UP000092967">
    <property type="component" value="Chromosome"/>
</dbReference>
<dbReference type="AlphaFoldDB" id="A0A1B1Y3T8"/>
<dbReference type="Gene3D" id="2.30.180.10">
    <property type="entry name" value="FAS1 domain"/>
    <property type="match status" value="1"/>
</dbReference>
<proteinExistence type="predicted"/>
<dbReference type="PROSITE" id="PS50213">
    <property type="entry name" value="FAS1"/>
    <property type="match status" value="1"/>
</dbReference>
<dbReference type="PANTHER" id="PTHR10900:SF77">
    <property type="entry name" value="FI19380P1"/>
    <property type="match status" value="1"/>
</dbReference>
<evidence type="ECO:0000313" key="2">
    <source>
        <dbReference type="EMBL" id="ANW95408.1"/>
    </source>
</evidence>
<dbReference type="PANTHER" id="PTHR10900">
    <property type="entry name" value="PERIOSTIN-RELATED"/>
    <property type="match status" value="1"/>
</dbReference>